<feature type="compositionally biased region" description="Polar residues" evidence="6">
    <location>
        <begin position="666"/>
        <end position="678"/>
    </location>
</feature>
<dbReference type="PROSITE" id="PS51382">
    <property type="entry name" value="SPX"/>
    <property type="match status" value="1"/>
</dbReference>
<feature type="compositionally biased region" description="Low complexity" evidence="6">
    <location>
        <begin position="679"/>
        <end position="690"/>
    </location>
</feature>
<keyword evidence="5 7" id="KW-0472">Membrane</keyword>
<feature type="domain" description="SPX" evidence="9">
    <location>
        <begin position="1"/>
        <end position="153"/>
    </location>
</feature>
<dbReference type="PANTHER" id="PTHR10783:SF103">
    <property type="entry name" value="SOLUTE CARRIER FAMILY 53 MEMBER 1"/>
    <property type="match status" value="1"/>
</dbReference>
<feature type="transmembrane region" description="Helical" evidence="7">
    <location>
        <begin position="316"/>
        <end position="334"/>
    </location>
</feature>
<evidence type="ECO:0008006" key="12">
    <source>
        <dbReference type="Google" id="ProtNLM"/>
    </source>
</evidence>
<dbReference type="Pfam" id="PF03124">
    <property type="entry name" value="EXS"/>
    <property type="match status" value="1"/>
</dbReference>
<feature type="domain" description="EXS" evidence="8">
    <location>
        <begin position="405"/>
        <end position="620"/>
    </location>
</feature>
<keyword evidence="11" id="KW-1185">Reference proteome</keyword>
<evidence type="ECO:0000313" key="10">
    <source>
        <dbReference type="EMBL" id="KAK2187253.1"/>
    </source>
</evidence>
<keyword evidence="4 7" id="KW-1133">Transmembrane helix</keyword>
<dbReference type="EMBL" id="JAODUO010000173">
    <property type="protein sequence ID" value="KAK2187253.1"/>
    <property type="molecule type" value="Genomic_DNA"/>
</dbReference>
<feature type="transmembrane region" description="Helical" evidence="7">
    <location>
        <begin position="289"/>
        <end position="310"/>
    </location>
</feature>
<evidence type="ECO:0000259" key="8">
    <source>
        <dbReference type="PROSITE" id="PS51380"/>
    </source>
</evidence>
<dbReference type="GO" id="GO:0005794">
    <property type="term" value="C:Golgi apparatus"/>
    <property type="evidence" value="ECO:0007669"/>
    <property type="project" value="TreeGrafter"/>
</dbReference>
<accession>A0AAD9P330</accession>
<name>A0AAD9P330_RIDPI</name>
<dbReference type="InterPro" id="IPR004342">
    <property type="entry name" value="EXS_C"/>
</dbReference>
<protein>
    <recommendedName>
        <fullName evidence="12">Xenotropic and polytropic retrovirus receptor 1</fullName>
    </recommendedName>
</protein>
<evidence type="ECO:0000256" key="7">
    <source>
        <dbReference type="SAM" id="Phobius"/>
    </source>
</evidence>
<dbReference type="GO" id="GO:0000822">
    <property type="term" value="F:inositol hexakisphosphate binding"/>
    <property type="evidence" value="ECO:0007669"/>
    <property type="project" value="TreeGrafter"/>
</dbReference>
<dbReference type="PANTHER" id="PTHR10783">
    <property type="entry name" value="XENOTROPIC AND POLYTROPIC RETROVIRUS RECEPTOR 1-RELATED"/>
    <property type="match status" value="1"/>
</dbReference>
<dbReference type="GO" id="GO:0016036">
    <property type="term" value="P:cellular response to phosphate starvation"/>
    <property type="evidence" value="ECO:0007669"/>
    <property type="project" value="TreeGrafter"/>
</dbReference>
<gene>
    <name evidence="10" type="ORF">NP493_172g03064</name>
</gene>
<proteinExistence type="inferred from homology"/>
<dbReference type="GO" id="GO:0005886">
    <property type="term" value="C:plasma membrane"/>
    <property type="evidence" value="ECO:0007669"/>
    <property type="project" value="TreeGrafter"/>
</dbReference>
<comment type="caution">
    <text evidence="10">The sequence shown here is derived from an EMBL/GenBank/DDBJ whole genome shotgun (WGS) entry which is preliminary data.</text>
</comment>
<dbReference type="Proteomes" id="UP001209878">
    <property type="component" value="Unassembled WGS sequence"/>
</dbReference>
<feature type="compositionally biased region" description="Polar residues" evidence="6">
    <location>
        <begin position="691"/>
        <end position="711"/>
    </location>
</feature>
<feature type="transmembrane region" description="Helical" evidence="7">
    <location>
        <begin position="478"/>
        <end position="496"/>
    </location>
</feature>
<feature type="transmembrane region" description="Helical" evidence="7">
    <location>
        <begin position="211"/>
        <end position="232"/>
    </location>
</feature>
<dbReference type="PROSITE" id="PS51380">
    <property type="entry name" value="EXS"/>
    <property type="match status" value="1"/>
</dbReference>
<comment type="subcellular location">
    <subcellularLocation>
        <location evidence="1">Membrane</location>
        <topology evidence="1">Multi-pass membrane protein</topology>
    </subcellularLocation>
</comment>
<evidence type="ECO:0000256" key="1">
    <source>
        <dbReference type="ARBA" id="ARBA00004141"/>
    </source>
</evidence>
<comment type="similarity">
    <text evidence="2">Belongs to the SYG1 (TC 2.A.94) family.</text>
</comment>
<keyword evidence="3 7" id="KW-0812">Transmembrane</keyword>
<dbReference type="CDD" id="cd14477">
    <property type="entry name" value="SPX_XPR1_like"/>
    <property type="match status" value="1"/>
</dbReference>
<evidence type="ECO:0000259" key="9">
    <source>
        <dbReference type="PROSITE" id="PS51382"/>
    </source>
</evidence>
<evidence type="ECO:0000313" key="11">
    <source>
        <dbReference type="Proteomes" id="UP001209878"/>
    </source>
</evidence>
<evidence type="ECO:0000256" key="5">
    <source>
        <dbReference type="ARBA" id="ARBA00023136"/>
    </source>
</evidence>
<evidence type="ECO:0000256" key="4">
    <source>
        <dbReference type="ARBA" id="ARBA00022989"/>
    </source>
</evidence>
<feature type="compositionally biased region" description="Basic and acidic residues" evidence="6">
    <location>
        <begin position="626"/>
        <end position="659"/>
    </location>
</feature>
<dbReference type="AlphaFoldDB" id="A0AAD9P330"/>
<feature type="compositionally biased region" description="Polar residues" evidence="6">
    <location>
        <begin position="739"/>
        <end position="749"/>
    </location>
</feature>
<dbReference type="GO" id="GO:0006817">
    <property type="term" value="P:phosphate ion transport"/>
    <property type="evidence" value="ECO:0007669"/>
    <property type="project" value="TreeGrafter"/>
</dbReference>
<feature type="transmembrane region" description="Helical" evidence="7">
    <location>
        <begin position="439"/>
        <end position="458"/>
    </location>
</feature>
<evidence type="ECO:0000256" key="3">
    <source>
        <dbReference type="ARBA" id="ARBA00022692"/>
    </source>
</evidence>
<sequence>MKEMLYEALEEAPSPEMTDRETIHRYFARFDETFFQYCDKELLTINTFFSEKLAEANRKFASLQADLEAAKPHQVKKRRSVVRARFSIALKTVSSEQDMRLRTLHDLKLAFSEFYLGLILLQNYQTLNFTGFRKILKKHDKLLETDRGAHWREASVETAPFYNSKRVDHLIKETEAVFTTKLEAGDRQKAMKRLRVPPLGEKQNPWTTFRVGLFSGLFLVIAVVVIIAAIYTDHESEWHGALHMYRGFFLVFLAMFLVGINTYGWRSCGVNHVLIFELDPRDHLTHQNFLELAAFLAVVWGLSLTCYMFGNILNILLYVHPLWLFGFCVVFLFNPVRVLHFRARRWLLKVLFRIVTAPFHHVGFADFWLADQLNSLTIVLLDLEYFICYYAIEVDWLGSKQQHNVCGHVSYGVRPIVACLPAWFRFAQCLRRYRDTRKVFPHIVNAGKYSTTFFVVIFSTLNTVYKGQHGEEVTQNNAFFYLWVAAAFISTCYTTVWDFKMDWGLLDSNAGENTLLREEIVYGYKVRRARENGYGAYYYFALLENFILRFAWTITISVGEAGMMKNEVLMTVLASCEVLRRFVWNFFRLENEHLNNCGQFRAVRDISIAPIQANDQTLLEEMMDKEDGVSNRHGRDDREKLIQPQEQRRVSSQKLDKTGAGKRQNRTVSLTPSGSKILTTSSSTETPTGSQVTIATDQKQSSSPLEHQGSGSFLARTRRQEKLDEHPPRERKSLLGATGETSSGDSIPA</sequence>
<feature type="region of interest" description="Disordered" evidence="6">
    <location>
        <begin position="626"/>
        <end position="749"/>
    </location>
</feature>
<feature type="compositionally biased region" description="Basic and acidic residues" evidence="6">
    <location>
        <begin position="718"/>
        <end position="733"/>
    </location>
</feature>
<feature type="transmembrane region" description="Helical" evidence="7">
    <location>
        <begin position="244"/>
        <end position="265"/>
    </location>
</feature>
<organism evidence="10 11">
    <name type="scientific">Ridgeia piscesae</name>
    <name type="common">Tubeworm</name>
    <dbReference type="NCBI Taxonomy" id="27915"/>
    <lineage>
        <taxon>Eukaryota</taxon>
        <taxon>Metazoa</taxon>
        <taxon>Spiralia</taxon>
        <taxon>Lophotrochozoa</taxon>
        <taxon>Annelida</taxon>
        <taxon>Polychaeta</taxon>
        <taxon>Sedentaria</taxon>
        <taxon>Canalipalpata</taxon>
        <taxon>Sabellida</taxon>
        <taxon>Siboglinidae</taxon>
        <taxon>Ridgeia</taxon>
    </lineage>
</organism>
<dbReference type="Pfam" id="PF03105">
    <property type="entry name" value="SPX"/>
    <property type="match status" value="2"/>
</dbReference>
<reference evidence="10" key="1">
    <citation type="journal article" date="2023" name="Mol. Biol. Evol.">
        <title>Third-Generation Sequencing Reveals the Adaptive Role of the Epigenome in Three Deep-Sea Polychaetes.</title>
        <authorList>
            <person name="Perez M."/>
            <person name="Aroh O."/>
            <person name="Sun Y."/>
            <person name="Lan Y."/>
            <person name="Juniper S.K."/>
            <person name="Young C.R."/>
            <person name="Angers B."/>
            <person name="Qian P.Y."/>
        </authorList>
    </citation>
    <scope>NUCLEOTIDE SEQUENCE</scope>
    <source>
        <strain evidence="10">R07B-5</strain>
    </source>
</reference>
<evidence type="ECO:0000256" key="2">
    <source>
        <dbReference type="ARBA" id="ARBA00009665"/>
    </source>
</evidence>
<evidence type="ECO:0000256" key="6">
    <source>
        <dbReference type="SAM" id="MobiDB-lite"/>
    </source>
</evidence>
<dbReference type="InterPro" id="IPR004331">
    <property type="entry name" value="SPX_dom"/>
</dbReference>